<name>A0A183SGU3_SCHSO</name>
<gene>
    <name evidence="1" type="ORF">SSLN_LOCUS3441</name>
</gene>
<protein>
    <submittedName>
        <fullName evidence="1 3">Uncharacterized protein</fullName>
    </submittedName>
</protein>
<keyword evidence="2" id="KW-1185">Reference proteome</keyword>
<evidence type="ECO:0000313" key="2">
    <source>
        <dbReference type="Proteomes" id="UP000275846"/>
    </source>
</evidence>
<organism evidence="3">
    <name type="scientific">Schistocephalus solidus</name>
    <name type="common">Tapeworm</name>
    <dbReference type="NCBI Taxonomy" id="70667"/>
    <lineage>
        <taxon>Eukaryota</taxon>
        <taxon>Metazoa</taxon>
        <taxon>Spiralia</taxon>
        <taxon>Lophotrochozoa</taxon>
        <taxon>Platyhelminthes</taxon>
        <taxon>Cestoda</taxon>
        <taxon>Eucestoda</taxon>
        <taxon>Diphyllobothriidea</taxon>
        <taxon>Diphyllobothriidae</taxon>
        <taxon>Schistocephalus</taxon>
    </lineage>
</organism>
<sequence>MGSQHATLIGQALAAMTFWPTSVEGKRRTARVTRELARYKLDITALSETRLSEQGQLGEVGASYTFFWSGQPKAERRDARVAFDI</sequence>
<dbReference type="OrthoDB" id="6369087at2759"/>
<accession>A0A183SGU3</accession>
<dbReference type="WBParaSite" id="SSLN_0000354401-mRNA-1">
    <property type="protein sequence ID" value="SSLN_0000354401-mRNA-1"/>
    <property type="gene ID" value="SSLN_0000354401"/>
</dbReference>
<proteinExistence type="predicted"/>
<dbReference type="AlphaFoldDB" id="A0A183SGU3"/>
<reference evidence="3" key="1">
    <citation type="submission" date="2016-06" db="UniProtKB">
        <authorList>
            <consortium name="WormBaseParasite"/>
        </authorList>
    </citation>
    <scope>IDENTIFICATION</scope>
</reference>
<dbReference type="EMBL" id="UYSU01032539">
    <property type="protein sequence ID" value="VDL89826.1"/>
    <property type="molecule type" value="Genomic_DNA"/>
</dbReference>
<evidence type="ECO:0000313" key="3">
    <source>
        <dbReference type="WBParaSite" id="SSLN_0000354401-mRNA-1"/>
    </source>
</evidence>
<reference evidence="1 2" key="2">
    <citation type="submission" date="2018-11" db="EMBL/GenBank/DDBJ databases">
        <authorList>
            <consortium name="Pathogen Informatics"/>
        </authorList>
    </citation>
    <scope>NUCLEOTIDE SEQUENCE [LARGE SCALE GENOMIC DNA]</scope>
    <source>
        <strain evidence="1 2">NST_G2</strain>
    </source>
</reference>
<dbReference type="Proteomes" id="UP000275846">
    <property type="component" value="Unassembled WGS sequence"/>
</dbReference>
<evidence type="ECO:0000313" key="1">
    <source>
        <dbReference type="EMBL" id="VDL89826.1"/>
    </source>
</evidence>